<dbReference type="Proteomes" id="UP000509458">
    <property type="component" value="Chromosome"/>
</dbReference>
<dbReference type="RefSeq" id="WP_179982594.1">
    <property type="nucleotide sequence ID" value="NZ_LR812090.1"/>
</dbReference>
<protein>
    <recommendedName>
        <fullName evidence="1">YqcC-like domain-containing protein</fullName>
    </recommendedName>
</protein>
<dbReference type="SUPFAM" id="SSF158452">
    <property type="entry name" value="YqcC-like"/>
    <property type="match status" value="1"/>
</dbReference>
<organism evidence="2 3">
    <name type="scientific">Alteromonas macleodii</name>
    <name type="common">Pseudoalteromonas macleodii</name>
    <dbReference type="NCBI Taxonomy" id="28108"/>
    <lineage>
        <taxon>Bacteria</taxon>
        <taxon>Pseudomonadati</taxon>
        <taxon>Pseudomonadota</taxon>
        <taxon>Gammaproteobacteria</taxon>
        <taxon>Alteromonadales</taxon>
        <taxon>Alteromonadaceae</taxon>
        <taxon>Alteromonas/Salinimonas group</taxon>
        <taxon>Alteromonas</taxon>
    </lineage>
</organism>
<evidence type="ECO:0000313" key="3">
    <source>
        <dbReference type="Proteomes" id="UP000509458"/>
    </source>
</evidence>
<evidence type="ECO:0000313" key="2">
    <source>
        <dbReference type="EMBL" id="CAB9492971.1"/>
    </source>
</evidence>
<dbReference type="Pfam" id="PF04287">
    <property type="entry name" value="DUF446"/>
    <property type="match status" value="1"/>
</dbReference>
<reference evidence="2 3" key="1">
    <citation type="submission" date="2020-06" db="EMBL/GenBank/DDBJ databases">
        <authorList>
            <person name="Duchaud E."/>
        </authorList>
    </citation>
    <scope>NUCLEOTIDE SEQUENCE [LARGE SCALE GENOMIC DNA]</scope>
    <source>
        <strain evidence="2">Alteromonas fortis</strain>
    </source>
</reference>
<dbReference type="EMBL" id="LR812090">
    <property type="protein sequence ID" value="CAB9492971.1"/>
    <property type="molecule type" value="Genomic_DNA"/>
</dbReference>
<feature type="domain" description="YqcC-like" evidence="1">
    <location>
        <begin position="14"/>
        <end position="107"/>
    </location>
</feature>
<dbReference type="PANTHER" id="PTHR39586:SF1">
    <property type="entry name" value="CYTOPLASMIC PROTEIN"/>
    <property type="match status" value="1"/>
</dbReference>
<dbReference type="PANTHER" id="PTHR39586">
    <property type="entry name" value="CYTOPLASMIC PROTEIN-RELATED"/>
    <property type="match status" value="1"/>
</dbReference>
<gene>
    <name evidence="2" type="ORF">ALFOR1_20436</name>
</gene>
<dbReference type="InterPro" id="IPR007384">
    <property type="entry name" value="UCP006257"/>
</dbReference>
<accession>A0A6T9XYI0</accession>
<sequence length="114" mass="12399">MNQANSSRHLAFINALEQLEAVMQQDGVWPDEVPNDQALKNAIGSKVPFAADCFSFEAWLAFVFIPKMRILLSQSHPIPAMQITPAAEVYLSPANQSTLSALKNIDDIASGDIG</sequence>
<dbReference type="InterPro" id="IPR023376">
    <property type="entry name" value="YqcC-like_dom"/>
</dbReference>
<proteinExistence type="predicted"/>
<dbReference type="InterPro" id="IPR036814">
    <property type="entry name" value="YqcC-like_sf"/>
</dbReference>
<dbReference type="GO" id="GO:0044010">
    <property type="term" value="P:single-species biofilm formation"/>
    <property type="evidence" value="ECO:0007669"/>
    <property type="project" value="TreeGrafter"/>
</dbReference>
<name>A0A6T9XYI0_ALTMA</name>
<dbReference type="Gene3D" id="1.20.1440.40">
    <property type="entry name" value="YqcC-like"/>
    <property type="match status" value="1"/>
</dbReference>
<dbReference type="AlphaFoldDB" id="A0A6T9XYI0"/>
<evidence type="ECO:0000259" key="1">
    <source>
        <dbReference type="Pfam" id="PF04287"/>
    </source>
</evidence>